<feature type="transmembrane region" description="Helical" evidence="1">
    <location>
        <begin position="48"/>
        <end position="68"/>
    </location>
</feature>
<keyword evidence="1" id="KW-1133">Transmembrane helix</keyword>
<feature type="transmembrane region" description="Helical" evidence="1">
    <location>
        <begin position="6"/>
        <end position="27"/>
    </location>
</feature>
<evidence type="ECO:0000313" key="3">
    <source>
        <dbReference type="Proteomes" id="UP000248924"/>
    </source>
</evidence>
<gene>
    <name evidence="2" type="ORF">C1I95_25045</name>
</gene>
<keyword evidence="1" id="KW-0472">Membrane</keyword>
<proteinExistence type="predicted"/>
<dbReference type="RefSeq" id="WP_111217248.1">
    <property type="nucleotide sequence ID" value="NZ_POTY01000196.1"/>
</dbReference>
<sequence length="126" mass="12732">MPDVNLVIVPIATVVAFVLGAVYYTVFGNRLVLAGGTAAASPWSLPVEILRCLALAGVVAGLAGAVGADTVPSGLALGLVLWIGFPVVLWVGAIVHANTPWRVAAIHAGDWLGKLLVVGAVVGGWS</sequence>
<evidence type="ECO:0000313" key="2">
    <source>
        <dbReference type="EMBL" id="PZG12833.1"/>
    </source>
</evidence>
<reference evidence="2 3" key="1">
    <citation type="submission" date="2018-01" db="EMBL/GenBank/DDBJ databases">
        <title>Draft genome sequence of Jishengella sp. NA12.</title>
        <authorList>
            <person name="Sahin N."/>
            <person name="Ay H."/>
            <person name="Saygin H."/>
        </authorList>
    </citation>
    <scope>NUCLEOTIDE SEQUENCE [LARGE SCALE GENOMIC DNA]</scope>
    <source>
        <strain evidence="2 3">NA12</strain>
    </source>
</reference>
<dbReference type="EMBL" id="POTY01000196">
    <property type="protein sequence ID" value="PZG12833.1"/>
    <property type="molecule type" value="Genomic_DNA"/>
</dbReference>
<feature type="transmembrane region" description="Helical" evidence="1">
    <location>
        <begin position="74"/>
        <end position="95"/>
    </location>
</feature>
<accession>A0A2W2DQB5</accession>
<comment type="caution">
    <text evidence="2">The sequence shown here is derived from an EMBL/GenBank/DDBJ whole genome shotgun (WGS) entry which is preliminary data.</text>
</comment>
<organism evidence="2 3">
    <name type="scientific">Micromonospora craterilacus</name>
    <dbReference type="NCBI Taxonomy" id="1655439"/>
    <lineage>
        <taxon>Bacteria</taxon>
        <taxon>Bacillati</taxon>
        <taxon>Actinomycetota</taxon>
        <taxon>Actinomycetes</taxon>
        <taxon>Micromonosporales</taxon>
        <taxon>Micromonosporaceae</taxon>
        <taxon>Micromonospora</taxon>
    </lineage>
</organism>
<dbReference type="Proteomes" id="UP000248924">
    <property type="component" value="Unassembled WGS sequence"/>
</dbReference>
<dbReference type="Pfam" id="PF08570">
    <property type="entry name" value="DUF1761"/>
    <property type="match status" value="1"/>
</dbReference>
<protein>
    <submittedName>
        <fullName evidence="2">DUF1761 domain-containing protein</fullName>
    </submittedName>
</protein>
<keyword evidence="3" id="KW-1185">Reference proteome</keyword>
<dbReference type="AlphaFoldDB" id="A0A2W2DQB5"/>
<dbReference type="OrthoDB" id="3635446at2"/>
<keyword evidence="1" id="KW-0812">Transmembrane</keyword>
<evidence type="ECO:0000256" key="1">
    <source>
        <dbReference type="SAM" id="Phobius"/>
    </source>
</evidence>
<dbReference type="InterPro" id="IPR013879">
    <property type="entry name" value="DUF1761"/>
</dbReference>
<name>A0A2W2DQB5_9ACTN</name>